<keyword evidence="2 5" id="KW-0812">Transmembrane</keyword>
<dbReference type="Proteomes" id="UP000785679">
    <property type="component" value="Unassembled WGS sequence"/>
</dbReference>
<dbReference type="PANTHER" id="PTHR22950:SF666">
    <property type="entry name" value="VACUOLAR AMINO ACID TRANSPORTER 4"/>
    <property type="match status" value="1"/>
</dbReference>
<dbReference type="Pfam" id="PF01490">
    <property type="entry name" value="Aa_trans"/>
    <property type="match status" value="1"/>
</dbReference>
<feature type="transmembrane region" description="Helical" evidence="5">
    <location>
        <begin position="225"/>
        <end position="250"/>
    </location>
</feature>
<evidence type="ECO:0000256" key="5">
    <source>
        <dbReference type="SAM" id="Phobius"/>
    </source>
</evidence>
<evidence type="ECO:0000313" key="8">
    <source>
        <dbReference type="Proteomes" id="UP000785679"/>
    </source>
</evidence>
<sequence>MCFVIYAPLCLVRKIEKFSITHIFADALILITTIVILIYATMYLSDNGWGSGIQALNTATWLDMVGSAVYSYEGIGVVLPLLEVTQKPEMYPKILFYVLLTVMALYVSFGEYCLFIYGDQLVTPLITNNLPQNAITYPLQLHPASIIIESYIFKNMEKSPKRQWLKNLSRTLLVAFTVLFCLSLGNNLDKFISVLGSLACTPISFTLPCIFHLKLFEGELTKRQVYIDYFIIGFSIFITFFCTGFTIYHWNS</sequence>
<keyword evidence="4 5" id="KW-0472">Membrane</keyword>
<feature type="transmembrane region" description="Helical" evidence="5">
    <location>
        <begin position="168"/>
        <end position="185"/>
    </location>
</feature>
<evidence type="ECO:0000256" key="4">
    <source>
        <dbReference type="ARBA" id="ARBA00023136"/>
    </source>
</evidence>
<dbReference type="PANTHER" id="PTHR22950">
    <property type="entry name" value="AMINO ACID TRANSPORTER"/>
    <property type="match status" value="1"/>
</dbReference>
<organism evidence="7 8">
    <name type="scientific">Halteria grandinella</name>
    <dbReference type="NCBI Taxonomy" id="5974"/>
    <lineage>
        <taxon>Eukaryota</taxon>
        <taxon>Sar</taxon>
        <taxon>Alveolata</taxon>
        <taxon>Ciliophora</taxon>
        <taxon>Intramacronucleata</taxon>
        <taxon>Spirotrichea</taxon>
        <taxon>Stichotrichia</taxon>
        <taxon>Sporadotrichida</taxon>
        <taxon>Halteriidae</taxon>
        <taxon>Halteria</taxon>
    </lineage>
</organism>
<gene>
    <name evidence="7" type="ORF">FGO68_gene2998</name>
</gene>
<dbReference type="InterPro" id="IPR013057">
    <property type="entry name" value="AA_transpt_TM"/>
</dbReference>
<evidence type="ECO:0000256" key="1">
    <source>
        <dbReference type="ARBA" id="ARBA00004141"/>
    </source>
</evidence>
<dbReference type="OrthoDB" id="296408at2759"/>
<evidence type="ECO:0000256" key="3">
    <source>
        <dbReference type="ARBA" id="ARBA00022989"/>
    </source>
</evidence>
<comment type="caution">
    <text evidence="7">The sequence shown here is derived from an EMBL/GenBank/DDBJ whole genome shotgun (WGS) entry which is preliminary data.</text>
</comment>
<comment type="subcellular location">
    <subcellularLocation>
        <location evidence="1">Membrane</location>
        <topology evidence="1">Multi-pass membrane protein</topology>
    </subcellularLocation>
</comment>
<keyword evidence="3 5" id="KW-1133">Transmembrane helix</keyword>
<dbReference type="EMBL" id="RRYP01023061">
    <property type="protein sequence ID" value="TNV72302.1"/>
    <property type="molecule type" value="Genomic_DNA"/>
</dbReference>
<feature type="transmembrane region" description="Helical" evidence="5">
    <location>
        <begin position="23"/>
        <end position="44"/>
    </location>
</feature>
<evidence type="ECO:0000256" key="2">
    <source>
        <dbReference type="ARBA" id="ARBA00022692"/>
    </source>
</evidence>
<proteinExistence type="predicted"/>
<dbReference type="GO" id="GO:0015179">
    <property type="term" value="F:L-amino acid transmembrane transporter activity"/>
    <property type="evidence" value="ECO:0007669"/>
    <property type="project" value="TreeGrafter"/>
</dbReference>
<reference evidence="7" key="1">
    <citation type="submission" date="2019-06" db="EMBL/GenBank/DDBJ databases">
        <authorList>
            <person name="Zheng W."/>
        </authorList>
    </citation>
    <scope>NUCLEOTIDE SEQUENCE</scope>
    <source>
        <strain evidence="7">QDHG01</strain>
    </source>
</reference>
<name>A0A8J8SVE1_HALGN</name>
<protein>
    <recommendedName>
        <fullName evidence="6">Amino acid transporter transmembrane domain-containing protein</fullName>
    </recommendedName>
</protein>
<evidence type="ECO:0000259" key="6">
    <source>
        <dbReference type="Pfam" id="PF01490"/>
    </source>
</evidence>
<accession>A0A8J8SVE1</accession>
<dbReference type="AlphaFoldDB" id="A0A8J8SVE1"/>
<evidence type="ECO:0000313" key="7">
    <source>
        <dbReference type="EMBL" id="TNV72302.1"/>
    </source>
</evidence>
<feature type="transmembrane region" description="Helical" evidence="5">
    <location>
        <begin position="94"/>
        <end position="117"/>
    </location>
</feature>
<feature type="domain" description="Amino acid transporter transmembrane" evidence="6">
    <location>
        <begin position="2"/>
        <end position="247"/>
    </location>
</feature>
<feature type="transmembrane region" description="Helical" evidence="5">
    <location>
        <begin position="191"/>
        <end position="213"/>
    </location>
</feature>
<keyword evidence="8" id="KW-1185">Reference proteome</keyword>
<dbReference type="GO" id="GO:0016020">
    <property type="term" value="C:membrane"/>
    <property type="evidence" value="ECO:0007669"/>
    <property type="project" value="UniProtKB-SubCell"/>
</dbReference>